<gene>
    <name evidence="6" type="ORF">WKW80_36905</name>
</gene>
<evidence type="ECO:0000313" key="6">
    <source>
        <dbReference type="EMBL" id="MEJ8827496.1"/>
    </source>
</evidence>
<keyword evidence="3" id="KW-0238">DNA-binding</keyword>
<dbReference type="InterPro" id="IPR000847">
    <property type="entry name" value="LysR_HTH_N"/>
</dbReference>
<reference evidence="6 7" key="1">
    <citation type="submission" date="2024-03" db="EMBL/GenBank/DDBJ databases">
        <title>Novel species of the genus Variovorax.</title>
        <authorList>
            <person name="Liu Q."/>
            <person name="Xin Y.-H."/>
        </authorList>
    </citation>
    <scope>NUCLEOTIDE SEQUENCE [LARGE SCALE GENOMIC DNA]</scope>
    <source>
        <strain evidence="6 7">KACC 18501</strain>
    </source>
</reference>
<evidence type="ECO:0000256" key="2">
    <source>
        <dbReference type="ARBA" id="ARBA00023015"/>
    </source>
</evidence>
<dbReference type="RefSeq" id="WP_340368514.1">
    <property type="nucleotide sequence ID" value="NZ_JBBKZV010000078.1"/>
</dbReference>
<protein>
    <submittedName>
        <fullName evidence="6">LysR family transcriptional regulator</fullName>
    </submittedName>
</protein>
<dbReference type="InterPro" id="IPR036388">
    <property type="entry name" value="WH-like_DNA-bd_sf"/>
</dbReference>
<dbReference type="PRINTS" id="PR00039">
    <property type="entry name" value="HTHLYSR"/>
</dbReference>
<dbReference type="EMBL" id="JBBKZV010000078">
    <property type="protein sequence ID" value="MEJ8827496.1"/>
    <property type="molecule type" value="Genomic_DNA"/>
</dbReference>
<evidence type="ECO:0000256" key="1">
    <source>
        <dbReference type="ARBA" id="ARBA00009437"/>
    </source>
</evidence>
<dbReference type="InterPro" id="IPR005119">
    <property type="entry name" value="LysR_subst-bd"/>
</dbReference>
<dbReference type="InterPro" id="IPR058163">
    <property type="entry name" value="LysR-type_TF_proteobact-type"/>
</dbReference>
<dbReference type="Pfam" id="PF00126">
    <property type="entry name" value="HTH_1"/>
    <property type="match status" value="1"/>
</dbReference>
<keyword evidence="2" id="KW-0805">Transcription regulation</keyword>
<dbReference type="PANTHER" id="PTHR30537:SF5">
    <property type="entry name" value="HTH-TYPE TRANSCRIPTIONAL ACTIVATOR TTDR-RELATED"/>
    <property type="match status" value="1"/>
</dbReference>
<dbReference type="CDD" id="cd08475">
    <property type="entry name" value="PBP2_CrgA_like_6"/>
    <property type="match status" value="1"/>
</dbReference>
<dbReference type="Proteomes" id="UP001363010">
    <property type="component" value="Unassembled WGS sequence"/>
</dbReference>
<evidence type="ECO:0000313" key="7">
    <source>
        <dbReference type="Proteomes" id="UP001363010"/>
    </source>
</evidence>
<evidence type="ECO:0000256" key="4">
    <source>
        <dbReference type="ARBA" id="ARBA00023163"/>
    </source>
</evidence>
<dbReference type="Pfam" id="PF03466">
    <property type="entry name" value="LysR_substrate"/>
    <property type="match status" value="1"/>
</dbReference>
<dbReference type="PANTHER" id="PTHR30537">
    <property type="entry name" value="HTH-TYPE TRANSCRIPTIONAL REGULATOR"/>
    <property type="match status" value="1"/>
</dbReference>
<dbReference type="InterPro" id="IPR036390">
    <property type="entry name" value="WH_DNA-bd_sf"/>
</dbReference>
<dbReference type="Gene3D" id="3.40.190.290">
    <property type="match status" value="1"/>
</dbReference>
<evidence type="ECO:0000259" key="5">
    <source>
        <dbReference type="PROSITE" id="PS50931"/>
    </source>
</evidence>
<sequence length="304" mass="32552">MDTSSERDPLSGVAVFVAAARAGTFTEAANRMSLTKSAVGKTIGRLEDRLGFKLFHRTTRLTRLTADGEAYLTACIAAMEEVTAAQAALSSRNQILSGRLHIDMPVAFGRHVLLPALIEITQPHPGLSLTLTFTDATSDLLKDDVDLAIRFGALPNTSDLVARHLVTQERVICAAPAYLRAHGEPHTLADVRAHRCIVGSVKGPPLVWFVTDSGVAKRFTPPATHRLSDGQAMVDAAIGGLGLIQMPISLVREPLARGALQAVLPMCSTGVEVHAVWPQQAQLSPRVRHVVDQLVAYAALGRLD</sequence>
<organism evidence="6 7">
    <name type="scientific">Variovorax humicola</name>
    <dbReference type="NCBI Taxonomy" id="1769758"/>
    <lineage>
        <taxon>Bacteria</taxon>
        <taxon>Pseudomonadati</taxon>
        <taxon>Pseudomonadota</taxon>
        <taxon>Betaproteobacteria</taxon>
        <taxon>Burkholderiales</taxon>
        <taxon>Comamonadaceae</taxon>
        <taxon>Variovorax</taxon>
    </lineage>
</organism>
<evidence type="ECO:0000256" key="3">
    <source>
        <dbReference type="ARBA" id="ARBA00023125"/>
    </source>
</evidence>
<feature type="domain" description="HTH lysR-type" evidence="5">
    <location>
        <begin position="8"/>
        <end position="65"/>
    </location>
</feature>
<keyword evidence="4" id="KW-0804">Transcription</keyword>
<accession>A0ABU8WE17</accession>
<dbReference type="Gene3D" id="1.10.10.10">
    <property type="entry name" value="Winged helix-like DNA-binding domain superfamily/Winged helix DNA-binding domain"/>
    <property type="match status" value="1"/>
</dbReference>
<dbReference type="SUPFAM" id="SSF46785">
    <property type="entry name" value="Winged helix' DNA-binding domain"/>
    <property type="match status" value="1"/>
</dbReference>
<name>A0ABU8WE17_9BURK</name>
<comment type="caution">
    <text evidence="6">The sequence shown here is derived from an EMBL/GenBank/DDBJ whole genome shotgun (WGS) entry which is preliminary data.</text>
</comment>
<comment type="similarity">
    <text evidence="1">Belongs to the LysR transcriptional regulatory family.</text>
</comment>
<proteinExistence type="inferred from homology"/>
<keyword evidence="7" id="KW-1185">Reference proteome</keyword>
<dbReference type="SUPFAM" id="SSF53850">
    <property type="entry name" value="Periplasmic binding protein-like II"/>
    <property type="match status" value="1"/>
</dbReference>
<dbReference type="PROSITE" id="PS50931">
    <property type="entry name" value="HTH_LYSR"/>
    <property type="match status" value="1"/>
</dbReference>